<reference evidence="1 2" key="1">
    <citation type="journal article" date="2014" name="Agronomy (Basel)">
        <title>A Draft Genome Sequence for Ensete ventricosum, the Drought-Tolerant Tree Against Hunger.</title>
        <authorList>
            <person name="Harrison J."/>
            <person name="Moore K.A."/>
            <person name="Paszkiewicz K."/>
            <person name="Jones T."/>
            <person name="Grant M."/>
            <person name="Ambacheew D."/>
            <person name="Muzemil S."/>
            <person name="Studholme D.J."/>
        </authorList>
    </citation>
    <scope>NUCLEOTIDE SEQUENCE [LARGE SCALE GENOMIC DNA]</scope>
</reference>
<dbReference type="EMBL" id="AMZH03005888">
    <property type="protein sequence ID" value="RRT65224.1"/>
    <property type="molecule type" value="Genomic_DNA"/>
</dbReference>
<gene>
    <name evidence="1" type="ORF">B296_00039602</name>
</gene>
<name>A0A426ZMS1_ENSVE</name>
<protein>
    <recommendedName>
        <fullName evidence="3">F5/8 type C domain-containing protein</fullName>
    </recommendedName>
</protein>
<evidence type="ECO:0000313" key="1">
    <source>
        <dbReference type="EMBL" id="RRT65224.1"/>
    </source>
</evidence>
<evidence type="ECO:0008006" key="3">
    <source>
        <dbReference type="Google" id="ProtNLM"/>
    </source>
</evidence>
<dbReference type="PANTHER" id="PTHR47457:SF1">
    <property type="entry name" value="BTB DOMAIN-CONTAINING PROTEIN-RELATED"/>
    <property type="match status" value="1"/>
</dbReference>
<dbReference type="PANTHER" id="PTHR47457">
    <property type="entry name" value="OS05G0345500 PROTEIN"/>
    <property type="match status" value="1"/>
</dbReference>
<proteinExistence type="predicted"/>
<sequence length="68" mass="7654">MFVTLIHLKFQKITVTASSPASRYTDPKALVSRTYQATSFAGPRIEDGHSSAWWMVDIGHDHQVPRNP</sequence>
<accession>A0A426ZMS1</accession>
<evidence type="ECO:0000313" key="2">
    <source>
        <dbReference type="Proteomes" id="UP000287651"/>
    </source>
</evidence>
<dbReference type="AlphaFoldDB" id="A0A426ZMS1"/>
<comment type="caution">
    <text evidence="1">The sequence shown here is derived from an EMBL/GenBank/DDBJ whole genome shotgun (WGS) entry which is preliminary data.</text>
</comment>
<organism evidence="1 2">
    <name type="scientific">Ensete ventricosum</name>
    <name type="common">Abyssinian banana</name>
    <name type="synonym">Musa ensete</name>
    <dbReference type="NCBI Taxonomy" id="4639"/>
    <lineage>
        <taxon>Eukaryota</taxon>
        <taxon>Viridiplantae</taxon>
        <taxon>Streptophyta</taxon>
        <taxon>Embryophyta</taxon>
        <taxon>Tracheophyta</taxon>
        <taxon>Spermatophyta</taxon>
        <taxon>Magnoliopsida</taxon>
        <taxon>Liliopsida</taxon>
        <taxon>Zingiberales</taxon>
        <taxon>Musaceae</taxon>
        <taxon>Ensete</taxon>
    </lineage>
</organism>
<dbReference type="Proteomes" id="UP000287651">
    <property type="component" value="Unassembled WGS sequence"/>
</dbReference>